<dbReference type="InterPro" id="IPR052950">
    <property type="entry name" value="CISD"/>
</dbReference>
<dbReference type="InterPro" id="IPR018967">
    <property type="entry name" value="FeS-contain_CDGSH-typ"/>
</dbReference>
<keyword evidence="1" id="KW-0001">2Fe-2S</keyword>
<reference evidence="7 8" key="1">
    <citation type="submission" date="2023-03" db="EMBL/GenBank/DDBJ databases">
        <title>Genome insight into feeding habits of ladybird beetles.</title>
        <authorList>
            <person name="Li H.-S."/>
            <person name="Huang Y.-H."/>
            <person name="Pang H."/>
        </authorList>
    </citation>
    <scope>NUCLEOTIDE SEQUENCE [LARGE SCALE GENOMIC DNA]</scope>
    <source>
        <strain evidence="7">SYSU_2023b</strain>
        <tissue evidence="7">Whole body</tissue>
    </source>
</reference>
<evidence type="ECO:0000256" key="3">
    <source>
        <dbReference type="ARBA" id="ARBA00023004"/>
    </source>
</evidence>
<dbReference type="PANTHER" id="PTHR46491">
    <property type="entry name" value="CDGSH IRON SULFUR DOMAIN PROTEIN HOMOLOG"/>
    <property type="match status" value="1"/>
</dbReference>
<evidence type="ECO:0000256" key="4">
    <source>
        <dbReference type="ARBA" id="ARBA00023014"/>
    </source>
</evidence>
<dbReference type="InterPro" id="IPR042216">
    <property type="entry name" value="MitoNEET_CISD"/>
</dbReference>
<keyword evidence="2" id="KW-0479">Metal-binding</keyword>
<keyword evidence="4" id="KW-0411">Iron-sulfur</keyword>
<organism evidence="7 8">
    <name type="scientific">Henosepilachna vigintioctopunctata</name>
    <dbReference type="NCBI Taxonomy" id="420089"/>
    <lineage>
        <taxon>Eukaryota</taxon>
        <taxon>Metazoa</taxon>
        <taxon>Ecdysozoa</taxon>
        <taxon>Arthropoda</taxon>
        <taxon>Hexapoda</taxon>
        <taxon>Insecta</taxon>
        <taxon>Pterygota</taxon>
        <taxon>Neoptera</taxon>
        <taxon>Endopterygota</taxon>
        <taxon>Coleoptera</taxon>
        <taxon>Polyphaga</taxon>
        <taxon>Cucujiformia</taxon>
        <taxon>Coccinelloidea</taxon>
        <taxon>Coccinellidae</taxon>
        <taxon>Epilachninae</taxon>
        <taxon>Epilachnini</taxon>
        <taxon>Henosepilachna</taxon>
    </lineage>
</organism>
<dbReference type="Gene3D" id="3.40.5.90">
    <property type="entry name" value="CDGSH iron-sulfur domain, mitoNEET-type"/>
    <property type="match status" value="2"/>
</dbReference>
<evidence type="ECO:0000259" key="6">
    <source>
        <dbReference type="SMART" id="SM00704"/>
    </source>
</evidence>
<dbReference type="PANTHER" id="PTHR46491:SF3">
    <property type="entry name" value="CDGSH IRON-SULFUR DOMAIN-CONTAINING PROTEIN 3, MITOCHONDRIAL"/>
    <property type="match status" value="1"/>
</dbReference>
<protein>
    <recommendedName>
        <fullName evidence="6">Iron-binding zinc finger CDGSH type domain-containing protein</fullName>
    </recommendedName>
</protein>
<dbReference type="EMBL" id="JARQZJ010000008">
    <property type="protein sequence ID" value="KAK9871954.1"/>
    <property type="molecule type" value="Genomic_DNA"/>
</dbReference>
<dbReference type="GO" id="GO:0005739">
    <property type="term" value="C:mitochondrion"/>
    <property type="evidence" value="ECO:0007669"/>
    <property type="project" value="TreeGrafter"/>
</dbReference>
<keyword evidence="3" id="KW-0408">Iron</keyword>
<dbReference type="Pfam" id="PF09360">
    <property type="entry name" value="zf-CDGSH"/>
    <property type="match status" value="2"/>
</dbReference>
<sequence length="131" mass="14941">MQRFNLTCVSLFKFSVRSCSSKIPKNALENVISAHHQKGNGTVYDKKPFKITLEAGKNYSWCLCGRSHNNPFCDGTHKNQQLKITLKPVKFQVKETKDYWICNCKQTSNRPFCDGTHKSEAVLNATSIVRQ</sequence>
<evidence type="ECO:0000313" key="7">
    <source>
        <dbReference type="EMBL" id="KAK9871954.1"/>
    </source>
</evidence>
<gene>
    <name evidence="7" type="ORF">WA026_015202</name>
</gene>
<evidence type="ECO:0000313" key="8">
    <source>
        <dbReference type="Proteomes" id="UP001431783"/>
    </source>
</evidence>
<name>A0AAW1TMH2_9CUCU</name>
<accession>A0AAW1TMH2</accession>
<comment type="cofactor">
    <cofactor evidence="5">
        <name>[2Fe-2S] cluster</name>
        <dbReference type="ChEBI" id="CHEBI:190135"/>
    </cofactor>
</comment>
<evidence type="ECO:0000256" key="2">
    <source>
        <dbReference type="ARBA" id="ARBA00022723"/>
    </source>
</evidence>
<feature type="domain" description="Iron-binding zinc finger CDGSH type" evidence="6">
    <location>
        <begin position="46"/>
        <end position="83"/>
    </location>
</feature>
<proteinExistence type="predicted"/>
<dbReference type="GO" id="GO:0051537">
    <property type="term" value="F:2 iron, 2 sulfur cluster binding"/>
    <property type="evidence" value="ECO:0007669"/>
    <property type="project" value="UniProtKB-KW"/>
</dbReference>
<evidence type="ECO:0000256" key="1">
    <source>
        <dbReference type="ARBA" id="ARBA00022714"/>
    </source>
</evidence>
<feature type="domain" description="Iron-binding zinc finger CDGSH type" evidence="6">
    <location>
        <begin position="88"/>
        <end position="123"/>
    </location>
</feature>
<dbReference type="Proteomes" id="UP001431783">
    <property type="component" value="Unassembled WGS sequence"/>
</dbReference>
<keyword evidence="8" id="KW-1185">Reference proteome</keyword>
<dbReference type="AlphaFoldDB" id="A0AAW1TMH2"/>
<dbReference type="GO" id="GO:0046872">
    <property type="term" value="F:metal ion binding"/>
    <property type="evidence" value="ECO:0007669"/>
    <property type="project" value="UniProtKB-KW"/>
</dbReference>
<evidence type="ECO:0000256" key="5">
    <source>
        <dbReference type="ARBA" id="ARBA00034078"/>
    </source>
</evidence>
<comment type="caution">
    <text evidence="7">The sequence shown here is derived from an EMBL/GenBank/DDBJ whole genome shotgun (WGS) entry which is preliminary data.</text>
</comment>
<dbReference type="SMART" id="SM00704">
    <property type="entry name" value="ZnF_CDGSH"/>
    <property type="match status" value="2"/>
</dbReference>